<evidence type="ECO:0000313" key="4">
    <source>
        <dbReference type="Proteomes" id="UP001296943"/>
    </source>
</evidence>
<dbReference type="RefSeq" id="WP_204497448.1">
    <property type="nucleotide sequence ID" value="NZ_JAFBDR010000002.1"/>
</dbReference>
<reference evidence="3 4" key="1">
    <citation type="submission" date="2021-01" db="EMBL/GenBank/DDBJ databases">
        <title>Genomic Encyclopedia of Type Strains, Phase IV (KMG-IV): sequencing the most valuable type-strain genomes for metagenomic binning, comparative biology and taxonomic classification.</title>
        <authorList>
            <person name="Goeker M."/>
        </authorList>
    </citation>
    <scope>NUCLEOTIDE SEQUENCE [LARGE SCALE GENOMIC DNA]</scope>
    <source>
        <strain evidence="3 4">DSM 23711</strain>
    </source>
</reference>
<evidence type="ECO:0000259" key="2">
    <source>
        <dbReference type="Pfam" id="PF11997"/>
    </source>
</evidence>
<dbReference type="InterPro" id="IPR047691">
    <property type="entry name" value="PelF-like"/>
</dbReference>
<accession>A0ABS2MW31</accession>
<name>A0ABS2MW31_9BACI</name>
<dbReference type="NCBIfam" id="NF038011">
    <property type="entry name" value="PelF"/>
    <property type="match status" value="1"/>
</dbReference>
<organism evidence="3 4">
    <name type="scientific">Aquibacillus albus</name>
    <dbReference type="NCBI Taxonomy" id="1168171"/>
    <lineage>
        <taxon>Bacteria</taxon>
        <taxon>Bacillati</taxon>
        <taxon>Bacillota</taxon>
        <taxon>Bacilli</taxon>
        <taxon>Bacillales</taxon>
        <taxon>Bacillaceae</taxon>
        <taxon>Aquibacillus</taxon>
    </lineage>
</organism>
<protein>
    <submittedName>
        <fullName evidence="3">Glycosyltransferase involved in cell wall biosynthesis</fullName>
    </submittedName>
</protein>
<feature type="domain" description="DUF3492" evidence="2">
    <location>
        <begin position="1"/>
        <end position="258"/>
    </location>
</feature>
<feature type="domain" description="Glycosyl transferase family 1" evidence="1">
    <location>
        <begin position="291"/>
        <end position="443"/>
    </location>
</feature>
<dbReference type="InterPro" id="IPR022622">
    <property type="entry name" value="DUF3492"/>
</dbReference>
<proteinExistence type="predicted"/>
<dbReference type="Pfam" id="PF11997">
    <property type="entry name" value="DUF3492"/>
    <property type="match status" value="1"/>
</dbReference>
<keyword evidence="4" id="KW-1185">Reference proteome</keyword>
<comment type="caution">
    <text evidence="3">The sequence shown here is derived from an EMBL/GenBank/DDBJ whole genome shotgun (WGS) entry which is preliminary data.</text>
</comment>
<dbReference type="InterPro" id="IPR001296">
    <property type="entry name" value="Glyco_trans_1"/>
</dbReference>
<dbReference type="Pfam" id="PF00534">
    <property type="entry name" value="Glycos_transf_1"/>
    <property type="match status" value="1"/>
</dbReference>
<sequence length="474" mass="54523">MKICVIVEGSYPYVTGGVSSWVQMLIESLPQFEFSVYAISADHKQRGQFKYHIPENVVHMEEIFLDSYLDYQMKWGRRYRISTKEKEAIKSILVSKTPDWDTVFALFISGRIDHVINFLTSKDFFDIISELALEKYPNLPFTELYWSLRSMVLPLFLCIEHPIPKADLYHSMSTGYGGVVGGLASYMYKKPYMLTEHGIYTREREEEIIKATWIQGHLKDLWIRYFYSMSNCAYRYASNVIAMFERNQEIQVEIGCPKEKTTIIPNGVHVEDYEDLPILHQEEGMIHIGAIIRVVPIKDIKTMLQSFAIVKEQVPNAKFFVMGPTNEEPEYYEECVRFVERQGLEDVIFTGSINIKEYMKSIDILVLTSISEGQPFAILEGLAAGIPSVTTDVGSCREMIEGTNDSFGPAGFVAPVMSYSVIADGIITLCRDQKLREEMGRSGWKRVKAFYSKDGFIEQYKNIYEAQGRVQWQE</sequence>
<dbReference type="Gene3D" id="3.40.50.2000">
    <property type="entry name" value="Glycogen Phosphorylase B"/>
    <property type="match status" value="2"/>
</dbReference>
<dbReference type="EMBL" id="JAFBDR010000002">
    <property type="protein sequence ID" value="MBM7570003.1"/>
    <property type="molecule type" value="Genomic_DNA"/>
</dbReference>
<dbReference type="Proteomes" id="UP001296943">
    <property type="component" value="Unassembled WGS sequence"/>
</dbReference>
<dbReference type="PANTHER" id="PTHR12526">
    <property type="entry name" value="GLYCOSYLTRANSFERASE"/>
    <property type="match status" value="1"/>
</dbReference>
<gene>
    <name evidence="3" type="ORF">JOC48_000481</name>
</gene>
<evidence type="ECO:0000313" key="3">
    <source>
        <dbReference type="EMBL" id="MBM7570003.1"/>
    </source>
</evidence>
<dbReference type="SUPFAM" id="SSF53756">
    <property type="entry name" value="UDP-Glycosyltransferase/glycogen phosphorylase"/>
    <property type="match status" value="1"/>
</dbReference>
<dbReference type="PANTHER" id="PTHR12526:SF608">
    <property type="entry name" value="PELF"/>
    <property type="match status" value="1"/>
</dbReference>
<evidence type="ECO:0000259" key="1">
    <source>
        <dbReference type="Pfam" id="PF00534"/>
    </source>
</evidence>